<keyword evidence="1" id="KW-1133">Transmembrane helix</keyword>
<comment type="caution">
    <text evidence="2">The sequence shown here is derived from an EMBL/GenBank/DDBJ whole genome shotgun (WGS) entry which is preliminary data.</text>
</comment>
<evidence type="ECO:0000313" key="3">
    <source>
        <dbReference type="Proteomes" id="UP000770717"/>
    </source>
</evidence>
<evidence type="ECO:0000256" key="1">
    <source>
        <dbReference type="SAM" id="Phobius"/>
    </source>
</evidence>
<sequence>MPPGIIPESSSYFLYNPRRCNASVNICFLMALCLGLLAGFVSRRSLMKYGLDFSGRNWDLIIWPCECFVSVTRCCSVTTYLRM</sequence>
<name>A0A8J6FJ10_ELECQ</name>
<dbReference type="Proteomes" id="UP000770717">
    <property type="component" value="Unassembled WGS sequence"/>
</dbReference>
<protein>
    <submittedName>
        <fullName evidence="2">Uncharacterized protein</fullName>
    </submittedName>
</protein>
<evidence type="ECO:0000313" key="2">
    <source>
        <dbReference type="EMBL" id="KAG9488469.1"/>
    </source>
</evidence>
<reference evidence="2" key="1">
    <citation type="thesis" date="2020" institute="ProQuest LLC" country="789 East Eisenhower Parkway, Ann Arbor, MI, USA">
        <title>Comparative Genomics and Chromosome Evolution.</title>
        <authorList>
            <person name="Mudd A.B."/>
        </authorList>
    </citation>
    <scope>NUCLEOTIDE SEQUENCE</scope>
    <source>
        <strain evidence="2">HN-11 Male</strain>
        <tissue evidence="2">Kidney and liver</tissue>
    </source>
</reference>
<keyword evidence="1" id="KW-0472">Membrane</keyword>
<keyword evidence="3" id="KW-1185">Reference proteome</keyword>
<dbReference type="EMBL" id="WNTK01000002">
    <property type="protein sequence ID" value="KAG9488469.1"/>
    <property type="molecule type" value="Genomic_DNA"/>
</dbReference>
<gene>
    <name evidence="2" type="ORF">GDO78_004815</name>
</gene>
<feature type="transmembrane region" description="Helical" evidence="1">
    <location>
        <begin position="22"/>
        <end position="41"/>
    </location>
</feature>
<organism evidence="2 3">
    <name type="scientific">Eleutherodactylus coqui</name>
    <name type="common">Puerto Rican coqui</name>
    <dbReference type="NCBI Taxonomy" id="57060"/>
    <lineage>
        <taxon>Eukaryota</taxon>
        <taxon>Metazoa</taxon>
        <taxon>Chordata</taxon>
        <taxon>Craniata</taxon>
        <taxon>Vertebrata</taxon>
        <taxon>Euteleostomi</taxon>
        <taxon>Amphibia</taxon>
        <taxon>Batrachia</taxon>
        <taxon>Anura</taxon>
        <taxon>Neobatrachia</taxon>
        <taxon>Hyloidea</taxon>
        <taxon>Eleutherodactylidae</taxon>
        <taxon>Eleutherodactylinae</taxon>
        <taxon>Eleutherodactylus</taxon>
        <taxon>Eleutherodactylus</taxon>
    </lineage>
</organism>
<proteinExistence type="predicted"/>
<accession>A0A8J6FJ10</accession>
<keyword evidence="1" id="KW-0812">Transmembrane</keyword>
<dbReference type="AlphaFoldDB" id="A0A8J6FJ10"/>